<protein>
    <submittedName>
        <fullName evidence="1">Type I secretion C-terminal target domain (VC_A0849 subclass)</fullName>
    </submittedName>
</protein>
<dbReference type="STRING" id="1045558.SAMN05216175_101371"/>
<dbReference type="InterPro" id="IPR045372">
    <property type="entry name" value="YidB"/>
</dbReference>
<dbReference type="OrthoDB" id="5957313at2"/>
<evidence type="ECO:0000313" key="1">
    <source>
        <dbReference type="EMBL" id="SFF85415.1"/>
    </source>
</evidence>
<proteinExistence type="predicted"/>
<gene>
    <name evidence="1" type="ORF">SAMN05216175_101371</name>
</gene>
<dbReference type="Proteomes" id="UP000198623">
    <property type="component" value="Unassembled WGS sequence"/>
</dbReference>
<organism evidence="1 2">
    <name type="scientific">Neptunomonas qingdaonensis</name>
    <dbReference type="NCBI Taxonomy" id="1045558"/>
    <lineage>
        <taxon>Bacteria</taxon>
        <taxon>Pseudomonadati</taxon>
        <taxon>Pseudomonadota</taxon>
        <taxon>Gammaproteobacteria</taxon>
        <taxon>Oceanospirillales</taxon>
        <taxon>Oceanospirillaceae</taxon>
        <taxon>Neptunomonas</taxon>
    </lineage>
</organism>
<dbReference type="RefSeq" id="WP_090723606.1">
    <property type="nucleotide sequence ID" value="NZ_FOOU01000001.1"/>
</dbReference>
<dbReference type="AlphaFoldDB" id="A0A1I2M1M2"/>
<dbReference type="Pfam" id="PF20159">
    <property type="entry name" value="YidB"/>
    <property type="match status" value="1"/>
</dbReference>
<dbReference type="SUPFAM" id="SSF140804">
    <property type="entry name" value="YidB-like"/>
    <property type="match status" value="1"/>
</dbReference>
<dbReference type="InterPro" id="IPR027405">
    <property type="entry name" value="YidB-like"/>
</dbReference>
<name>A0A1I2M1M2_9GAMM</name>
<evidence type="ECO:0000313" key="2">
    <source>
        <dbReference type="Proteomes" id="UP000198623"/>
    </source>
</evidence>
<dbReference type="Gene3D" id="1.10.10.690">
    <property type="entry name" value="YidB-like"/>
    <property type="match status" value="1"/>
</dbReference>
<sequence>MDLLKVATDLFLSKLGSSAGGINSEQVSSALGSLLGGADGQIDLSDLISKFSGGGLASLAQSWLGDGENSSLSVDQVLAMLGQSEVQEFSASLGLEEQQASSALSDMIPELIDNNSSAGGLLEAVGGVSGLAGLASKFFR</sequence>
<accession>A0A1I2M1M2</accession>
<keyword evidence="2" id="KW-1185">Reference proteome</keyword>
<reference evidence="2" key="1">
    <citation type="submission" date="2016-10" db="EMBL/GenBank/DDBJ databases">
        <authorList>
            <person name="Varghese N."/>
            <person name="Submissions S."/>
        </authorList>
    </citation>
    <scope>NUCLEOTIDE SEQUENCE [LARGE SCALE GENOMIC DNA]</scope>
    <source>
        <strain evidence="2">CGMCC 1.10971</strain>
    </source>
</reference>
<dbReference type="EMBL" id="FOOU01000001">
    <property type="protein sequence ID" value="SFF85415.1"/>
    <property type="molecule type" value="Genomic_DNA"/>
</dbReference>